<dbReference type="OrthoDB" id="7445930at2"/>
<evidence type="ECO:0000259" key="1">
    <source>
        <dbReference type="Pfam" id="PF14452"/>
    </source>
</evidence>
<evidence type="ECO:0000313" key="2">
    <source>
        <dbReference type="EMBL" id="GAB61139.1"/>
    </source>
</evidence>
<dbReference type="eggNOG" id="ENOG50336RZ">
    <property type="taxonomic scope" value="Bacteria"/>
</dbReference>
<comment type="caution">
    <text evidence="2">The sequence shown here is derived from an EMBL/GenBank/DDBJ whole genome shotgun (WGS) entry which is preliminary data.</text>
</comment>
<accession>I3IHE4</accession>
<reference evidence="2 3" key="1">
    <citation type="journal article" date="2012" name="FEBS Lett.">
        <title>Anammox organism KSU-1 expresses a NirK-type copper-containing nitrite reductase instead of a NirS-type with cytochrome cd1.</title>
        <authorList>
            <person name="Hira D."/>
            <person name="Toh H."/>
            <person name="Migita C.T."/>
            <person name="Okubo H."/>
            <person name="Nishiyama T."/>
            <person name="Hattori M."/>
            <person name="Furukawa K."/>
            <person name="Fujii T."/>
        </authorList>
    </citation>
    <scope>NUCLEOTIDE SEQUENCE [LARGE SCALE GENOMIC DNA]</scope>
</reference>
<dbReference type="STRING" id="247490.KSU1_B0282"/>
<proteinExistence type="predicted"/>
<dbReference type="AlphaFoldDB" id="I3IHE4"/>
<gene>
    <name evidence="2" type="ORF">KSU1_B0282</name>
</gene>
<organism evidence="2 3">
    <name type="scientific">Candidatus Jettenia caeni</name>
    <dbReference type="NCBI Taxonomy" id="247490"/>
    <lineage>
        <taxon>Bacteria</taxon>
        <taxon>Pseudomonadati</taxon>
        <taxon>Planctomycetota</taxon>
        <taxon>Candidatus Brocadiia</taxon>
        <taxon>Candidatus Brocadiales</taxon>
        <taxon>Candidatus Brocadiaceae</taxon>
        <taxon>Candidatus Jettenia</taxon>
    </lineage>
</organism>
<dbReference type="InterPro" id="IPR027802">
    <property type="entry name" value="Multi-ubiquitin_dom"/>
</dbReference>
<dbReference type="Pfam" id="PF14452">
    <property type="entry name" value="Multi_ubiq"/>
    <property type="match status" value="1"/>
</dbReference>
<sequence length="107" mass="12472">MKTDMFDEIIDLEEFAIEGKKPPKGCRYRIKIDKNKYVVDVPLMSGREILNLAEKTPPEQYMLFQKFRGGENKRIELDEKVDFTTPGVEKFRTLPMDQTEGKNAQTI</sequence>
<dbReference type="EMBL" id="BAFH01000002">
    <property type="protein sequence ID" value="GAB61139.1"/>
    <property type="molecule type" value="Genomic_DNA"/>
</dbReference>
<evidence type="ECO:0000313" key="3">
    <source>
        <dbReference type="Proteomes" id="UP000002985"/>
    </source>
</evidence>
<feature type="domain" description="Multi-ubiquitin" evidence="1">
    <location>
        <begin position="28"/>
        <end position="94"/>
    </location>
</feature>
<protein>
    <recommendedName>
        <fullName evidence="1">Multi-ubiquitin domain-containing protein</fullName>
    </recommendedName>
</protein>
<name>I3IHE4_9BACT</name>
<dbReference type="Proteomes" id="UP000002985">
    <property type="component" value="Unassembled WGS sequence"/>
</dbReference>
<keyword evidence="3" id="KW-1185">Reference proteome</keyword>